<dbReference type="Pfam" id="PF02823">
    <property type="entry name" value="ATP-synt_DE_N"/>
    <property type="match status" value="1"/>
</dbReference>
<dbReference type="InterPro" id="IPR020546">
    <property type="entry name" value="ATP_synth_F1_dsu/esu_N"/>
</dbReference>
<dbReference type="NCBIfam" id="TIGR01216">
    <property type="entry name" value="ATP_synt_epsi"/>
    <property type="match status" value="1"/>
</dbReference>
<evidence type="ECO:0000256" key="9">
    <source>
        <dbReference type="ARBA" id="ARBA00023128"/>
    </source>
</evidence>
<reference evidence="15 16" key="1">
    <citation type="submission" date="2006-10" db="EMBL/GenBank/DDBJ databases">
        <title>The Genome Sequence of Batrachochytrium dendrobatidis JEL423.</title>
        <authorList>
            <consortium name="The Broad Institute Genome Sequencing Platform"/>
            <person name="Birren B."/>
            <person name="Lander E."/>
            <person name="Galagan J."/>
            <person name="Cuomo C."/>
            <person name="Devon K."/>
            <person name="Jaffe D."/>
            <person name="Butler J."/>
            <person name="Alvarez P."/>
            <person name="Gnerre S."/>
            <person name="Grabherr M."/>
            <person name="Kleber M."/>
            <person name="Mauceli E."/>
            <person name="Brockman W."/>
            <person name="Young S."/>
            <person name="LaButti K."/>
            <person name="Sykes S."/>
            <person name="DeCaprio D."/>
            <person name="Crawford M."/>
            <person name="Koehrsen M."/>
            <person name="Engels R."/>
            <person name="Montgomery P."/>
            <person name="Pearson M."/>
            <person name="Howarth C."/>
            <person name="Larson L."/>
            <person name="White J."/>
            <person name="O'Leary S."/>
            <person name="Kodira C."/>
            <person name="Zeng Q."/>
            <person name="Yandava C."/>
            <person name="Alvarado L."/>
            <person name="Longcore J."/>
            <person name="James T."/>
        </authorList>
    </citation>
    <scope>NUCLEOTIDE SEQUENCE [LARGE SCALE GENOMIC DNA]</scope>
    <source>
        <strain evidence="15 16">JEL423</strain>
    </source>
</reference>
<evidence type="ECO:0000313" key="16">
    <source>
        <dbReference type="Proteomes" id="UP000077115"/>
    </source>
</evidence>
<dbReference type="HAMAP" id="MF_00530">
    <property type="entry name" value="ATP_synth_epsil_bac"/>
    <property type="match status" value="1"/>
</dbReference>
<comment type="subcellular location">
    <subcellularLocation>
        <location evidence="1">Mitochondrion inner membrane</location>
    </subcellularLocation>
</comment>
<keyword evidence="4" id="KW-0813">Transport</keyword>
<evidence type="ECO:0000256" key="1">
    <source>
        <dbReference type="ARBA" id="ARBA00004273"/>
    </source>
</evidence>
<evidence type="ECO:0000256" key="5">
    <source>
        <dbReference type="ARBA" id="ARBA00022781"/>
    </source>
</evidence>
<keyword evidence="6" id="KW-0999">Mitochondrion inner membrane</keyword>
<dbReference type="InterPro" id="IPR001469">
    <property type="entry name" value="ATP_synth_F1_dsu/esu"/>
</dbReference>
<evidence type="ECO:0000256" key="4">
    <source>
        <dbReference type="ARBA" id="ARBA00022448"/>
    </source>
</evidence>
<evidence type="ECO:0000256" key="6">
    <source>
        <dbReference type="ARBA" id="ARBA00022792"/>
    </source>
</evidence>
<keyword evidence="9" id="KW-0496">Mitochondrion</keyword>
<keyword evidence="10" id="KW-0472">Membrane</keyword>
<evidence type="ECO:0000256" key="13">
    <source>
        <dbReference type="ARBA" id="ARBA00031669"/>
    </source>
</evidence>
<dbReference type="GO" id="GO:0046933">
    <property type="term" value="F:proton-transporting ATP synthase activity, rotational mechanism"/>
    <property type="evidence" value="ECO:0007669"/>
    <property type="project" value="InterPro"/>
</dbReference>
<evidence type="ECO:0000256" key="8">
    <source>
        <dbReference type="ARBA" id="ARBA00023065"/>
    </source>
</evidence>
<evidence type="ECO:0000256" key="11">
    <source>
        <dbReference type="ARBA" id="ARBA00023196"/>
    </source>
</evidence>
<comment type="similarity">
    <text evidence="2">Belongs to the ATPase epsilon chain family.</text>
</comment>
<evidence type="ECO:0000256" key="10">
    <source>
        <dbReference type="ARBA" id="ARBA00023136"/>
    </source>
</evidence>
<dbReference type="InterPro" id="IPR036771">
    <property type="entry name" value="ATPsynth_dsu/esu_N"/>
</dbReference>
<name>A0A177WQJ1_BATDL</name>
<dbReference type="CDD" id="cd12152">
    <property type="entry name" value="F1-ATPase_delta"/>
    <property type="match status" value="1"/>
</dbReference>
<dbReference type="SUPFAM" id="SSF51344">
    <property type="entry name" value="Epsilon subunit of F1F0-ATP synthase N-terminal domain"/>
    <property type="match status" value="1"/>
</dbReference>
<keyword evidence="7" id="KW-0809">Transit peptide</keyword>
<evidence type="ECO:0000256" key="7">
    <source>
        <dbReference type="ARBA" id="ARBA00022946"/>
    </source>
</evidence>
<accession>A0A177WQJ1</accession>
<reference evidence="15 16" key="2">
    <citation type="submission" date="2016-05" db="EMBL/GenBank/DDBJ databases">
        <title>Lineage-specific infection strategies underlie the spectrum of fungal disease in amphibians.</title>
        <authorList>
            <person name="Cuomo C.A."/>
            <person name="Farrer R.A."/>
            <person name="James T."/>
            <person name="Longcore J."/>
            <person name="Birren B."/>
        </authorList>
    </citation>
    <scope>NUCLEOTIDE SEQUENCE [LARGE SCALE GENOMIC DNA]</scope>
    <source>
        <strain evidence="15 16">JEL423</strain>
    </source>
</reference>
<dbReference type="OrthoDB" id="270171at2759"/>
<organism evidence="15 16">
    <name type="scientific">Batrachochytrium dendrobatidis (strain JEL423)</name>
    <dbReference type="NCBI Taxonomy" id="403673"/>
    <lineage>
        <taxon>Eukaryota</taxon>
        <taxon>Fungi</taxon>
        <taxon>Fungi incertae sedis</taxon>
        <taxon>Chytridiomycota</taxon>
        <taxon>Chytridiomycota incertae sedis</taxon>
        <taxon>Chytridiomycetes</taxon>
        <taxon>Rhizophydiales</taxon>
        <taxon>Rhizophydiales incertae sedis</taxon>
        <taxon>Batrachochytrium</taxon>
    </lineage>
</organism>
<evidence type="ECO:0000256" key="12">
    <source>
        <dbReference type="ARBA" id="ARBA00023310"/>
    </source>
</evidence>
<gene>
    <name evidence="15" type="ORF">BDEG_25588</name>
</gene>
<dbReference type="EMBL" id="DS022307">
    <property type="protein sequence ID" value="OAJ42086.1"/>
    <property type="molecule type" value="Genomic_DNA"/>
</dbReference>
<evidence type="ECO:0000256" key="2">
    <source>
        <dbReference type="ARBA" id="ARBA00005712"/>
    </source>
</evidence>
<evidence type="ECO:0000259" key="14">
    <source>
        <dbReference type="Pfam" id="PF02823"/>
    </source>
</evidence>
<protein>
    <recommendedName>
        <fullName evidence="3">ATP synthase subunit delta, mitochondrial</fullName>
    </recommendedName>
    <alternativeName>
        <fullName evidence="13">F-ATPase delta subunit</fullName>
    </alternativeName>
</protein>
<proteinExistence type="inferred from homology"/>
<dbReference type="VEuPathDB" id="FungiDB:BDEG_25588"/>
<dbReference type="Gene3D" id="2.60.15.10">
    <property type="entry name" value="F0F1 ATP synthase delta/epsilon subunit, N-terminal"/>
    <property type="match status" value="1"/>
</dbReference>
<dbReference type="GO" id="GO:0045259">
    <property type="term" value="C:proton-transporting ATP synthase complex"/>
    <property type="evidence" value="ECO:0007669"/>
    <property type="project" value="UniProtKB-KW"/>
</dbReference>
<keyword evidence="8" id="KW-0406">Ion transport</keyword>
<feature type="domain" description="ATP synthase F1 complex delta/epsilon subunit N-terminal" evidence="14">
    <location>
        <begin position="34"/>
        <end position="104"/>
    </location>
</feature>
<keyword evidence="5" id="KW-0375">Hydrogen ion transport</keyword>
<evidence type="ECO:0000256" key="3">
    <source>
        <dbReference type="ARBA" id="ARBA00016960"/>
    </source>
</evidence>
<dbReference type="Proteomes" id="UP000077115">
    <property type="component" value="Unassembled WGS sequence"/>
</dbReference>
<dbReference type="PANTHER" id="PTHR13822">
    <property type="entry name" value="ATP SYNTHASE DELTA/EPSILON CHAIN"/>
    <property type="match status" value="1"/>
</dbReference>
<keyword evidence="11" id="KW-0139">CF(1)</keyword>
<dbReference type="PANTHER" id="PTHR13822:SF7">
    <property type="entry name" value="ATP SYNTHASE SUBUNIT DELTA, MITOCHONDRIAL"/>
    <property type="match status" value="1"/>
</dbReference>
<dbReference type="GO" id="GO:0005743">
    <property type="term" value="C:mitochondrial inner membrane"/>
    <property type="evidence" value="ECO:0007669"/>
    <property type="project" value="UniProtKB-SubCell"/>
</dbReference>
<dbReference type="eggNOG" id="KOG1758">
    <property type="taxonomic scope" value="Eukaryota"/>
</dbReference>
<sequence length="163" mass="17202">MAAFTRALTGARRSLALARRTYATEAVSSSGKLMVNLTAPHQAILSKFEARQVNLSSSDGDMGILANHVPTIAQLKPGIIEVIGAEKSSKFFVSGGFAVINPDSSLNINAVEAFSVAELDIDAAKRAVEDATKRMSSGSEEDKVLAKIELEVFEAVVAAAKHV</sequence>
<dbReference type="AlphaFoldDB" id="A0A177WQJ1"/>
<dbReference type="FunFam" id="2.60.15.10:FF:000003">
    <property type="entry name" value="ATP synthase subunit delta, mitochondrial"/>
    <property type="match status" value="1"/>
</dbReference>
<evidence type="ECO:0000313" key="15">
    <source>
        <dbReference type="EMBL" id="OAJ42086.1"/>
    </source>
</evidence>
<keyword evidence="12" id="KW-0066">ATP synthesis</keyword>
<dbReference type="STRING" id="403673.A0A177WQJ1"/>